<feature type="compositionally biased region" description="Low complexity" evidence="1">
    <location>
        <begin position="42"/>
        <end position="62"/>
    </location>
</feature>
<evidence type="ECO:0000313" key="3">
    <source>
        <dbReference type="Proteomes" id="UP000286997"/>
    </source>
</evidence>
<dbReference type="Proteomes" id="UP000286997">
    <property type="component" value="Unassembled WGS sequence"/>
</dbReference>
<feature type="compositionally biased region" description="Basic residues" evidence="1">
    <location>
        <begin position="32"/>
        <end position="41"/>
    </location>
</feature>
<proteinExistence type="predicted"/>
<feature type="region of interest" description="Disordered" evidence="1">
    <location>
        <begin position="29"/>
        <end position="62"/>
    </location>
</feature>
<reference evidence="2 3" key="1">
    <citation type="submission" date="2019-01" db="EMBL/GenBank/DDBJ databases">
        <authorList>
            <person name="Chen W.-M."/>
        </authorList>
    </citation>
    <scope>NUCLEOTIDE SEQUENCE [LARGE SCALE GENOMIC DNA]</scope>
    <source>
        <strain evidence="2 3">TER-1</strain>
    </source>
</reference>
<gene>
    <name evidence="2" type="ORF">EOE48_02910</name>
</gene>
<keyword evidence="3" id="KW-1185">Reference proteome</keyword>
<sequence length="62" mass="6617">MSDFDARNLDDVAALTRLAEILHPTPALRSQAKARGRRRLRAGIASLEPRPPAASEAAQPAA</sequence>
<dbReference type="AlphaFoldDB" id="A0A437PFU9"/>
<accession>A0A437PFU9</accession>
<name>A0A437PFU9_9HYPH</name>
<evidence type="ECO:0000256" key="1">
    <source>
        <dbReference type="SAM" id="MobiDB-lite"/>
    </source>
</evidence>
<comment type="caution">
    <text evidence="2">The sequence shown here is derived from an EMBL/GenBank/DDBJ whole genome shotgun (WGS) entry which is preliminary data.</text>
</comment>
<evidence type="ECO:0000313" key="2">
    <source>
        <dbReference type="EMBL" id="RVU21063.1"/>
    </source>
</evidence>
<dbReference type="EMBL" id="SACP01000002">
    <property type="protein sequence ID" value="RVU21063.1"/>
    <property type="molecule type" value="Genomic_DNA"/>
</dbReference>
<organism evidence="2 3">
    <name type="scientific">Methylobacterium oryzihabitans</name>
    <dbReference type="NCBI Taxonomy" id="2499852"/>
    <lineage>
        <taxon>Bacteria</taxon>
        <taxon>Pseudomonadati</taxon>
        <taxon>Pseudomonadota</taxon>
        <taxon>Alphaproteobacteria</taxon>
        <taxon>Hyphomicrobiales</taxon>
        <taxon>Methylobacteriaceae</taxon>
        <taxon>Methylobacterium</taxon>
    </lineage>
</organism>
<protein>
    <submittedName>
        <fullName evidence="2">Uncharacterized protein</fullName>
    </submittedName>
</protein>
<dbReference type="RefSeq" id="WP_127727282.1">
    <property type="nucleotide sequence ID" value="NZ_SACP01000002.1"/>
</dbReference>